<dbReference type="HOGENOM" id="CLU_071520_0_0_9"/>
<dbReference type="SUPFAM" id="SSF111321">
    <property type="entry name" value="AF1104-like"/>
    <property type="match status" value="1"/>
</dbReference>
<protein>
    <recommendedName>
        <fullName evidence="1">Damage-control phosphatase ARMT1-like metal-binding domain-containing protein</fullName>
    </recommendedName>
</protein>
<dbReference type="Gene3D" id="3.40.50.10880">
    <property type="entry name" value="Uncharacterised protein PF01937, DUF89, domain 3"/>
    <property type="match status" value="1"/>
</dbReference>
<comment type="caution">
    <text evidence="2">The sequence shown here is derived from an EMBL/GenBank/DDBJ whole genome shotgun (WGS) entry which is preliminary data.</text>
</comment>
<feature type="domain" description="Damage-control phosphatase ARMT1-like metal-binding" evidence="1">
    <location>
        <begin position="3"/>
        <end position="281"/>
    </location>
</feature>
<dbReference type="Pfam" id="PF01937">
    <property type="entry name" value="ARMT1-like_dom"/>
    <property type="match status" value="1"/>
</dbReference>
<keyword evidence="3" id="KW-1185">Reference proteome</keyword>
<sequence>MKMHDECLPCLVNQVVRVAKMTEATHTNRLYQRVFQYLSQLDFTESNPEIIGATFRLLKEHIGNDDPYNQLRQYYNQLFLKEQSFFEQKIDSSYNPLIEAMKYAIIGNIIDFNPMHNQNVEDIMKWFEKIDTYQFTIDDSEQCICDLKKAKMLLYLGDNCGEICLDLLLIKKIKELNPQLHIYFGVRGSAVVNDSIEEDAYFVGMDKYADIISNGDDSLGTILPRTSLEFQQIYHQADVVICKGQANYESLSEDLKQSLYFLLMVKCDVIAKDIGVKQKSLVCLKSRQKNTKF</sequence>
<dbReference type="InterPro" id="IPR014444">
    <property type="entry name" value="PH1575-like"/>
</dbReference>
<dbReference type="PIRSF" id="PIRSF006593">
    <property type="entry name" value="UCP006593"/>
    <property type="match status" value="1"/>
</dbReference>
<dbReference type="RefSeq" id="WP_008788329.1">
    <property type="nucleotide sequence ID" value="NZ_AKCB01000002.1"/>
</dbReference>
<gene>
    <name evidence="2" type="ORF">HMPREF9488_01213</name>
</gene>
<dbReference type="Proteomes" id="UP000003157">
    <property type="component" value="Unassembled WGS sequence"/>
</dbReference>
<name>E7G8X5_9FIRM</name>
<dbReference type="EMBL" id="ADKX01000022">
    <property type="protein sequence ID" value="EFW05568.1"/>
    <property type="molecule type" value="Genomic_DNA"/>
</dbReference>
<evidence type="ECO:0000313" key="3">
    <source>
        <dbReference type="Proteomes" id="UP000003157"/>
    </source>
</evidence>
<dbReference type="Gene3D" id="1.10.285.20">
    <property type="entry name" value="Uncharacterised protein PF01937, DUF89, domain 2"/>
    <property type="match status" value="1"/>
</dbReference>
<reference evidence="2 3" key="1">
    <citation type="submission" date="2010-12" db="EMBL/GenBank/DDBJ databases">
        <title>The Genome Sequence of Coprobacillus sp. strain 29_1.</title>
        <authorList>
            <consortium name="The Broad Institute Genome Sequencing Platform"/>
            <person name="Earl A."/>
            <person name="Ward D."/>
            <person name="Feldgarden M."/>
            <person name="Gevers D."/>
            <person name="Daigneault M."/>
            <person name="Sibley C.D."/>
            <person name="White A."/>
            <person name="Strauss J."/>
            <person name="Allen-Vercoe E."/>
            <person name="Young S.K."/>
            <person name="Zeng Q."/>
            <person name="Gargeya S."/>
            <person name="Fitzgerald M."/>
            <person name="Haas B."/>
            <person name="Abouelleil A."/>
            <person name="Alvarado L."/>
            <person name="Arachchi H.M."/>
            <person name="Berlin A."/>
            <person name="Brown A."/>
            <person name="Chapman S.B."/>
            <person name="Chen Z."/>
            <person name="Dunbar C."/>
            <person name="Freedman E."/>
            <person name="Gearin G."/>
            <person name="Gellesch M."/>
            <person name="Goldberg J."/>
            <person name="Griggs A."/>
            <person name="Gujja S."/>
            <person name="Heilman E."/>
            <person name="Heiman D."/>
            <person name="Howarth C."/>
            <person name="Larson L."/>
            <person name="Lui A."/>
            <person name="MacDonald P.J.P."/>
            <person name="Mehta T."/>
            <person name="Montmayeur A."/>
            <person name="Murphy C."/>
            <person name="Neiman D."/>
            <person name="Pearson M."/>
            <person name="Priest M."/>
            <person name="Roberts A."/>
            <person name="Saif S."/>
            <person name="Shea T."/>
            <person name="Shenoy N."/>
            <person name="Sisk P."/>
            <person name="Stolte C."/>
            <person name="Sykes S."/>
            <person name="White J."/>
            <person name="Yandava C."/>
            <person name="Nusbaum C."/>
            <person name="Birren B."/>
        </authorList>
    </citation>
    <scope>NUCLEOTIDE SEQUENCE [LARGE SCALE GENOMIC DNA]</scope>
    <source>
        <strain evidence="2 3">29_1</strain>
    </source>
</reference>
<dbReference type="InterPro" id="IPR002791">
    <property type="entry name" value="ARMT1-like_metal-bd"/>
</dbReference>
<dbReference type="GeneID" id="78230851"/>
<accession>E7G8X5</accession>
<dbReference type="OrthoDB" id="9796465at2"/>
<evidence type="ECO:0000313" key="2">
    <source>
        <dbReference type="EMBL" id="EFW05568.1"/>
    </source>
</evidence>
<proteinExistence type="predicted"/>
<dbReference type="eggNOG" id="COG1578">
    <property type="taxonomic scope" value="Bacteria"/>
</dbReference>
<organism evidence="2 3">
    <name type="scientific">Coprobacillus cateniformis</name>
    <dbReference type="NCBI Taxonomy" id="100884"/>
    <lineage>
        <taxon>Bacteria</taxon>
        <taxon>Bacillati</taxon>
        <taxon>Bacillota</taxon>
        <taxon>Erysipelotrichia</taxon>
        <taxon>Erysipelotrichales</taxon>
        <taxon>Coprobacillaceae</taxon>
        <taxon>Coprobacillus</taxon>
    </lineage>
</organism>
<dbReference type="AlphaFoldDB" id="E7G8X5"/>
<evidence type="ECO:0000259" key="1">
    <source>
        <dbReference type="Pfam" id="PF01937"/>
    </source>
</evidence>
<dbReference type="InterPro" id="IPR036075">
    <property type="entry name" value="ARMT-1-like_metal-bd_sf"/>
</dbReference>
<dbReference type="STRING" id="100884.GCA_000269565_03055"/>